<dbReference type="InterPro" id="IPR046538">
    <property type="entry name" value="DUF6603"/>
</dbReference>
<evidence type="ECO:0000259" key="1">
    <source>
        <dbReference type="Pfam" id="PF20248"/>
    </source>
</evidence>
<keyword evidence="3" id="KW-1185">Reference proteome</keyword>
<dbReference type="Pfam" id="PF20248">
    <property type="entry name" value="DUF6603"/>
    <property type="match status" value="1"/>
</dbReference>
<accession>A0A9P8LDE3</accession>
<organism evidence="2 3">
    <name type="scientific">Trichoglossum hirsutum</name>
    <dbReference type="NCBI Taxonomy" id="265104"/>
    <lineage>
        <taxon>Eukaryota</taxon>
        <taxon>Fungi</taxon>
        <taxon>Dikarya</taxon>
        <taxon>Ascomycota</taxon>
        <taxon>Pezizomycotina</taxon>
        <taxon>Geoglossomycetes</taxon>
        <taxon>Geoglossales</taxon>
        <taxon>Geoglossaceae</taxon>
        <taxon>Trichoglossum</taxon>
    </lineage>
</organism>
<proteinExistence type="predicted"/>
<feature type="domain" description="DUF6603" evidence="1">
    <location>
        <begin position="39"/>
        <end position="107"/>
    </location>
</feature>
<evidence type="ECO:0000313" key="2">
    <source>
        <dbReference type="EMBL" id="KAH0562325.1"/>
    </source>
</evidence>
<dbReference type="EMBL" id="JAGHQM010000369">
    <property type="protein sequence ID" value="KAH0562325.1"/>
    <property type="molecule type" value="Genomic_DNA"/>
</dbReference>
<evidence type="ECO:0000313" key="3">
    <source>
        <dbReference type="Proteomes" id="UP000750711"/>
    </source>
</evidence>
<dbReference type="Proteomes" id="UP000750711">
    <property type="component" value="Unassembled WGS sequence"/>
</dbReference>
<reference evidence="2" key="1">
    <citation type="submission" date="2021-03" db="EMBL/GenBank/DDBJ databases">
        <title>Comparative genomics and phylogenomic investigation of the class Geoglossomycetes provide insights into ecological specialization and systematics.</title>
        <authorList>
            <person name="Melie T."/>
            <person name="Pirro S."/>
            <person name="Miller A.N."/>
            <person name="Quandt A."/>
        </authorList>
    </citation>
    <scope>NUCLEOTIDE SEQUENCE</scope>
    <source>
        <strain evidence="2">CAQ_001_2017</strain>
    </source>
</reference>
<sequence>MALTSPASTLLPKSGYQSGSSVASVSFFCKDSVKIGALTVAISDILFIHIHISISIGADLKVWGPDEFGGIAHVDFWFFGFDIKFGASANTALDHGISLADFYEVVRTAGPPNDPPTTDKITVNDPYIAQHKYSIEAGLYPLPPTSKGEDFPSTGVATPWLVQAGALQFRIDCDFAVSAAVVITDENDKTKNLEIKPEKPLEPISSFPMRRNGDKIDSAVEIRIYSMEGGKDELMSGFKAELVMKDGAGALWRKYDVTLDPIFTSNPSGLKNGDKPTVSLCQGIRILPPDAVLDQCPIVDFDATAAMKRVIGPHDLAPAEKRQDSHLASLFEPSEVATKQWPDFGDYWTGNKEGQIDGLNKSEIRGDGVAGGGLMGLCAGALGWDRRPPGKEDPQPVDGRMEWQLKSDPPEILASELGSYYAALPLWTTTRP</sequence>
<dbReference type="AlphaFoldDB" id="A0A9P8LDE3"/>
<gene>
    <name evidence="2" type="ORF">GP486_002979</name>
</gene>
<comment type="caution">
    <text evidence="2">The sequence shown here is derived from an EMBL/GenBank/DDBJ whole genome shotgun (WGS) entry which is preliminary data.</text>
</comment>
<name>A0A9P8LDE3_9PEZI</name>
<protein>
    <recommendedName>
        <fullName evidence="1">DUF6603 domain-containing protein</fullName>
    </recommendedName>
</protein>